<dbReference type="AlphaFoldDB" id="A0A2Z6R684"/>
<gene>
    <name evidence="2" type="ORF">RclHR1_02740003</name>
</gene>
<evidence type="ECO:0000256" key="1">
    <source>
        <dbReference type="SAM" id="Phobius"/>
    </source>
</evidence>
<organism evidence="2 3">
    <name type="scientific">Rhizophagus clarus</name>
    <dbReference type="NCBI Taxonomy" id="94130"/>
    <lineage>
        <taxon>Eukaryota</taxon>
        <taxon>Fungi</taxon>
        <taxon>Fungi incertae sedis</taxon>
        <taxon>Mucoromycota</taxon>
        <taxon>Glomeromycotina</taxon>
        <taxon>Glomeromycetes</taxon>
        <taxon>Glomerales</taxon>
        <taxon>Glomeraceae</taxon>
        <taxon>Rhizophagus</taxon>
    </lineage>
</organism>
<dbReference type="STRING" id="94130.A0A2Z6R684"/>
<evidence type="ECO:0000313" key="2">
    <source>
        <dbReference type="EMBL" id="GBB96372.1"/>
    </source>
</evidence>
<proteinExistence type="predicted"/>
<keyword evidence="1" id="KW-0472">Membrane</keyword>
<reference evidence="2 3" key="1">
    <citation type="submission" date="2017-11" db="EMBL/GenBank/DDBJ databases">
        <title>The genome of Rhizophagus clarus HR1 reveals common genetic basis of auxotrophy among arbuscular mycorrhizal fungi.</title>
        <authorList>
            <person name="Kobayashi Y."/>
        </authorList>
    </citation>
    <scope>NUCLEOTIDE SEQUENCE [LARGE SCALE GENOMIC DNA]</scope>
    <source>
        <strain evidence="2 3">HR1</strain>
    </source>
</reference>
<protein>
    <submittedName>
        <fullName evidence="2">Uncharacterized protein</fullName>
    </submittedName>
</protein>
<accession>A0A2Z6R684</accession>
<keyword evidence="3" id="KW-1185">Reference proteome</keyword>
<dbReference type="Proteomes" id="UP000247702">
    <property type="component" value="Unassembled WGS sequence"/>
</dbReference>
<sequence length="126" mass="14172">MQLAVVNGKPMFEHLASLVEDYNNSKDGKAAFQEYDTHNRKAFILCIVTGLICKVHEKALQARKLYYIDTSSSFEPLNTSITLYYTSCAAGTLLLGLFIISDELEITLKRAANIYFHSLISKLAQF</sequence>
<feature type="transmembrane region" description="Helical" evidence="1">
    <location>
        <begin position="81"/>
        <end position="100"/>
    </location>
</feature>
<name>A0A2Z6R684_9GLOM</name>
<evidence type="ECO:0000313" key="3">
    <source>
        <dbReference type="Proteomes" id="UP000247702"/>
    </source>
</evidence>
<comment type="caution">
    <text evidence="2">The sequence shown here is derived from an EMBL/GenBank/DDBJ whole genome shotgun (WGS) entry which is preliminary data.</text>
</comment>
<keyword evidence="1" id="KW-1133">Transmembrane helix</keyword>
<dbReference type="EMBL" id="BEXD01001935">
    <property type="protein sequence ID" value="GBB96372.1"/>
    <property type="molecule type" value="Genomic_DNA"/>
</dbReference>
<keyword evidence="1" id="KW-0812">Transmembrane</keyword>